<keyword evidence="1" id="KW-0812">Transmembrane</keyword>
<dbReference type="RefSeq" id="WP_130980508.1">
    <property type="nucleotide sequence ID" value="NZ_SISG01000001.1"/>
</dbReference>
<protein>
    <submittedName>
        <fullName evidence="2">Uncharacterized protein</fullName>
    </submittedName>
</protein>
<gene>
    <name evidence="2" type="ORF">EYE40_02725</name>
</gene>
<evidence type="ECO:0000256" key="1">
    <source>
        <dbReference type="SAM" id="Phobius"/>
    </source>
</evidence>
<feature type="transmembrane region" description="Helical" evidence="1">
    <location>
        <begin position="6"/>
        <end position="29"/>
    </location>
</feature>
<evidence type="ECO:0000313" key="2">
    <source>
        <dbReference type="EMBL" id="TBN56398.1"/>
    </source>
</evidence>
<proteinExistence type="predicted"/>
<reference evidence="3" key="1">
    <citation type="submission" date="2019-02" db="EMBL/GenBank/DDBJ databases">
        <title>Glaciihabitans arcticus sp. nov., a psychrotolerant bacterium isolated from polar soil.</title>
        <authorList>
            <person name="Dahal R.H."/>
        </authorList>
    </citation>
    <scope>NUCLEOTIDE SEQUENCE [LARGE SCALE GENOMIC DNA]</scope>
    <source>
        <strain evidence="3">RP-3-7</strain>
    </source>
</reference>
<sequence length="70" mass="7491">MIDWLAFVTVVVVSLVAASVVVTLFSLALRLGDGTEPWRRGASIALYILCGAFVLFGIYLIVPALHTVGQ</sequence>
<evidence type="ECO:0000313" key="3">
    <source>
        <dbReference type="Proteomes" id="UP000294194"/>
    </source>
</evidence>
<dbReference type="AlphaFoldDB" id="A0A4Q9GS25"/>
<dbReference type="Proteomes" id="UP000294194">
    <property type="component" value="Unassembled WGS sequence"/>
</dbReference>
<name>A0A4Q9GS25_9MICO</name>
<dbReference type="EMBL" id="SISG01000001">
    <property type="protein sequence ID" value="TBN56398.1"/>
    <property type="molecule type" value="Genomic_DNA"/>
</dbReference>
<comment type="caution">
    <text evidence="2">The sequence shown here is derived from an EMBL/GenBank/DDBJ whole genome shotgun (WGS) entry which is preliminary data.</text>
</comment>
<keyword evidence="1" id="KW-1133">Transmembrane helix</keyword>
<accession>A0A4Q9GS25</accession>
<keyword evidence="3" id="KW-1185">Reference proteome</keyword>
<feature type="transmembrane region" description="Helical" evidence="1">
    <location>
        <begin position="41"/>
        <end position="62"/>
    </location>
</feature>
<keyword evidence="1" id="KW-0472">Membrane</keyword>
<organism evidence="2 3">
    <name type="scientific">Glaciihabitans arcticus</name>
    <dbReference type="NCBI Taxonomy" id="2668039"/>
    <lineage>
        <taxon>Bacteria</taxon>
        <taxon>Bacillati</taxon>
        <taxon>Actinomycetota</taxon>
        <taxon>Actinomycetes</taxon>
        <taxon>Micrococcales</taxon>
        <taxon>Microbacteriaceae</taxon>
        <taxon>Glaciihabitans</taxon>
    </lineage>
</organism>